<proteinExistence type="predicted"/>
<accession>A0A0W0WQH9</accession>
<evidence type="ECO:0008006" key="4">
    <source>
        <dbReference type="Google" id="ProtNLM"/>
    </source>
</evidence>
<comment type="caution">
    <text evidence="2">The sequence shown here is derived from an EMBL/GenBank/DDBJ whole genome shotgun (WGS) entry which is preliminary data.</text>
</comment>
<evidence type="ECO:0000313" key="2">
    <source>
        <dbReference type="EMBL" id="KTD34576.1"/>
    </source>
</evidence>
<dbReference type="InterPro" id="IPR025489">
    <property type="entry name" value="DUF4381"/>
</dbReference>
<gene>
    <name evidence="2" type="ORF">Lisr_0120</name>
</gene>
<sequence length="211" mass="24461">MANALRIRISRYCYGMLILLMFLALLLTHEKGYGATAPDAAKIPVAPAQAKSTPESLKQLKDIHLPAPISWWPLAPGWYILAALLLFIFLALAYKIYQRYLDSRPKKQALKLLDEYYQQYEKQRNCSFISARVSELLKRVALAYYPRKNVAGLKGEDWIHFLNRTGKEVNFNPVKNMLLELPYQPNETCSLKPLFTRAERWIKQRRKPCSN</sequence>
<dbReference type="STRING" id="454.Lisr_0120"/>
<dbReference type="PATRIC" id="fig|454.4.peg.127"/>
<evidence type="ECO:0000256" key="1">
    <source>
        <dbReference type="SAM" id="Phobius"/>
    </source>
</evidence>
<dbReference type="RefSeq" id="WP_316409759.1">
    <property type="nucleotide sequence ID" value="NZ_CAAAJA010000015.1"/>
</dbReference>
<feature type="transmembrane region" description="Helical" evidence="1">
    <location>
        <begin position="78"/>
        <end position="97"/>
    </location>
</feature>
<protein>
    <recommendedName>
        <fullName evidence="4">DUF4381 domain-containing protein</fullName>
    </recommendedName>
</protein>
<reference evidence="2 3" key="1">
    <citation type="submission" date="2015-11" db="EMBL/GenBank/DDBJ databases">
        <title>Genomic analysis of 38 Legionella species identifies large and diverse effector repertoires.</title>
        <authorList>
            <person name="Burstein D."/>
            <person name="Amaro F."/>
            <person name="Zusman T."/>
            <person name="Lifshitz Z."/>
            <person name="Cohen O."/>
            <person name="Gilbert J.A."/>
            <person name="Pupko T."/>
            <person name="Shuman H.A."/>
            <person name="Segal G."/>
        </authorList>
    </citation>
    <scope>NUCLEOTIDE SEQUENCE [LARGE SCALE GENOMIC DNA]</scope>
    <source>
        <strain evidence="2 3">Bercovier 4</strain>
    </source>
</reference>
<organism evidence="2 3">
    <name type="scientific">Legionella israelensis</name>
    <dbReference type="NCBI Taxonomy" id="454"/>
    <lineage>
        <taxon>Bacteria</taxon>
        <taxon>Pseudomonadati</taxon>
        <taxon>Pseudomonadota</taxon>
        <taxon>Gammaproteobacteria</taxon>
        <taxon>Legionellales</taxon>
        <taxon>Legionellaceae</taxon>
        <taxon>Legionella</taxon>
    </lineage>
</organism>
<keyword evidence="1" id="KW-0472">Membrane</keyword>
<dbReference type="EMBL" id="LNYH01000004">
    <property type="protein sequence ID" value="KTD34576.1"/>
    <property type="molecule type" value="Genomic_DNA"/>
</dbReference>
<name>A0A0W0WQH9_9GAMM</name>
<dbReference type="Pfam" id="PF14316">
    <property type="entry name" value="DUF4381"/>
    <property type="match status" value="1"/>
</dbReference>
<dbReference type="AlphaFoldDB" id="A0A0W0WQH9"/>
<evidence type="ECO:0000313" key="3">
    <source>
        <dbReference type="Proteomes" id="UP000054761"/>
    </source>
</evidence>
<keyword evidence="1" id="KW-1133">Transmembrane helix</keyword>
<feature type="transmembrane region" description="Helical" evidence="1">
    <location>
        <begin position="12"/>
        <end position="29"/>
    </location>
</feature>
<keyword evidence="1" id="KW-0812">Transmembrane</keyword>
<keyword evidence="3" id="KW-1185">Reference proteome</keyword>
<dbReference type="Proteomes" id="UP000054761">
    <property type="component" value="Unassembled WGS sequence"/>
</dbReference>